<dbReference type="GO" id="GO:0006355">
    <property type="term" value="P:regulation of DNA-templated transcription"/>
    <property type="evidence" value="ECO:0007669"/>
    <property type="project" value="InterPro"/>
</dbReference>
<dbReference type="InterPro" id="IPR013767">
    <property type="entry name" value="PAS_fold"/>
</dbReference>
<dbReference type="CDD" id="cd00130">
    <property type="entry name" value="PAS"/>
    <property type="match status" value="2"/>
</dbReference>
<dbReference type="EMBL" id="JAABOA010004093">
    <property type="protein sequence ID" value="KAF9578025.1"/>
    <property type="molecule type" value="Genomic_DNA"/>
</dbReference>
<dbReference type="Gene3D" id="3.30.450.20">
    <property type="entry name" value="PAS domain"/>
    <property type="match status" value="1"/>
</dbReference>
<dbReference type="Pfam" id="PF00989">
    <property type="entry name" value="PAS"/>
    <property type="match status" value="1"/>
</dbReference>
<dbReference type="InterPro" id="IPR000014">
    <property type="entry name" value="PAS"/>
</dbReference>
<feature type="compositionally biased region" description="Low complexity" evidence="1">
    <location>
        <begin position="280"/>
        <end position="299"/>
    </location>
</feature>
<gene>
    <name evidence="3" type="ORF">BGW38_006408</name>
</gene>
<dbReference type="Proteomes" id="UP000780801">
    <property type="component" value="Unassembled WGS sequence"/>
</dbReference>
<reference evidence="3" key="1">
    <citation type="journal article" date="2020" name="Fungal Divers.">
        <title>Resolving the Mortierellaceae phylogeny through synthesis of multi-gene phylogenetics and phylogenomics.</title>
        <authorList>
            <person name="Vandepol N."/>
            <person name="Liber J."/>
            <person name="Desiro A."/>
            <person name="Na H."/>
            <person name="Kennedy M."/>
            <person name="Barry K."/>
            <person name="Grigoriev I.V."/>
            <person name="Miller A.N."/>
            <person name="O'Donnell K."/>
            <person name="Stajich J.E."/>
            <person name="Bonito G."/>
        </authorList>
    </citation>
    <scope>NUCLEOTIDE SEQUENCE</scope>
    <source>
        <strain evidence="3">KOD1015</strain>
    </source>
</reference>
<protein>
    <recommendedName>
        <fullName evidence="2">PAS domain-containing protein</fullName>
    </recommendedName>
</protein>
<evidence type="ECO:0000256" key="1">
    <source>
        <dbReference type="SAM" id="MobiDB-lite"/>
    </source>
</evidence>
<dbReference type="InterPro" id="IPR013655">
    <property type="entry name" value="PAS_fold_3"/>
</dbReference>
<feature type="domain" description="PAS" evidence="2">
    <location>
        <begin position="13"/>
        <end position="66"/>
    </location>
</feature>
<comment type="caution">
    <text evidence="3">The sequence shown here is derived from an EMBL/GenBank/DDBJ whole genome shotgun (WGS) entry which is preliminary data.</text>
</comment>
<proteinExistence type="predicted"/>
<name>A0A9P6FLW0_9FUNG</name>
<dbReference type="InterPro" id="IPR035965">
    <property type="entry name" value="PAS-like_dom_sf"/>
</dbReference>
<accession>A0A9P6FLW0</accession>
<dbReference type="AlphaFoldDB" id="A0A9P6FLW0"/>
<sequence>MFQGDNFISFHDLSPDAVFLWISPSLVDCLGFEPEEVIGMEGYKLLHDDDVQPTKDTHLEHMFNDLVASQVVVRYKTKDGGVMPAVCVFSVCYDYIVNCSTMIKSTDPNSEKAINAPSLHCNSPKEFDRIKQHHAAFMANTWDPRVLQPEVRVCLILNRFTRNLIIMYASSSAQLLFNIDSEDMVGRPLLLYIRSDDLATFVEQVDMVKATNVITHMRFWFQSPSYAQEIPCESMLFGSSDGMVIIIRRCRPFVRKRLIGLFPDGTLTSSQQPHMSKYMSSTSSASDSASDSLSSSPPVSEHPHFRSMEYKRPIPAVRTIPIGSISEIMELDPFQDRIRPLHTIIPDQPMPDHNTVVRRIVELDDEDTMQESGA</sequence>
<organism evidence="3 4">
    <name type="scientific">Lunasporangiospora selenospora</name>
    <dbReference type="NCBI Taxonomy" id="979761"/>
    <lineage>
        <taxon>Eukaryota</taxon>
        <taxon>Fungi</taxon>
        <taxon>Fungi incertae sedis</taxon>
        <taxon>Mucoromycota</taxon>
        <taxon>Mortierellomycotina</taxon>
        <taxon>Mortierellomycetes</taxon>
        <taxon>Mortierellales</taxon>
        <taxon>Mortierellaceae</taxon>
        <taxon>Lunasporangiospora</taxon>
    </lineage>
</organism>
<dbReference type="Pfam" id="PF08447">
    <property type="entry name" value="PAS_3"/>
    <property type="match status" value="1"/>
</dbReference>
<keyword evidence="4" id="KW-1185">Reference proteome</keyword>
<dbReference type="SMART" id="SM00091">
    <property type="entry name" value="PAS"/>
    <property type="match status" value="2"/>
</dbReference>
<dbReference type="OrthoDB" id="411251at2759"/>
<evidence type="ECO:0000259" key="2">
    <source>
        <dbReference type="PROSITE" id="PS50112"/>
    </source>
</evidence>
<dbReference type="SUPFAM" id="SSF55785">
    <property type="entry name" value="PYP-like sensor domain (PAS domain)"/>
    <property type="match status" value="2"/>
</dbReference>
<dbReference type="PROSITE" id="PS50112">
    <property type="entry name" value="PAS"/>
    <property type="match status" value="1"/>
</dbReference>
<evidence type="ECO:0000313" key="3">
    <source>
        <dbReference type="EMBL" id="KAF9578025.1"/>
    </source>
</evidence>
<evidence type="ECO:0000313" key="4">
    <source>
        <dbReference type="Proteomes" id="UP000780801"/>
    </source>
</evidence>
<feature type="region of interest" description="Disordered" evidence="1">
    <location>
        <begin position="269"/>
        <end position="307"/>
    </location>
</feature>